<keyword evidence="4" id="KW-1185">Reference proteome</keyword>
<sequence>MLNLSVVLEDSARTAPGRTAIVCGDARLSYAEVEAAARRMAGLLRARGLVPGDKVALVCPNLPLFPIAYFGILKAGCVVVPLNPLLKRDELAYHLADSDARMLCCFGGAPGVETGAEGRAAFDATPGCTEFLVITPRPDDPSPVPGTETLWAALAGADPADTAPTRADDTAVILYTSGTTGRPKGAELTHANMVQNSQLGARMFTLHDDDVHLVALPLFHVFAESTHLTSGFGRQATLVLLPRFDAGQMMGAIRAERATVIAGVPTMFWAMLNHPDAALGLGDSVRVAISGGSGIPAELHAAFRERFGIHLHEGYGMSETSPTTISNSEKIPYRPGSIGKPVWGIEARLIDPDWNEITGEGPGELAVRGHAVMKGYYKRPEATAEVMRDGWLRTGDIARRDADGYYYIVDRAKEMIIRNGLNVYPREVEEVLMTHPGISLVAVVGVPDERHGEEIKAIAVRAPGAELTEQELVDWAAARMAAYKYPRTVEFRDTLPLTATGKILKRELR</sequence>
<dbReference type="InterPro" id="IPR025110">
    <property type="entry name" value="AMP-bd_C"/>
</dbReference>
<reference evidence="3 4" key="1">
    <citation type="submission" date="2018-03" db="EMBL/GenBank/DDBJ databases">
        <title>Genomic Encyclopedia of Archaeal and Bacterial Type Strains, Phase II (KMG-II): from individual species to whole genera.</title>
        <authorList>
            <person name="Goeker M."/>
        </authorList>
    </citation>
    <scope>NUCLEOTIDE SEQUENCE [LARGE SCALE GENOMIC DNA]</scope>
    <source>
        <strain evidence="3 4">DSM 45601</strain>
    </source>
</reference>
<feature type="domain" description="AMP-binding enzyme C-terminal" evidence="2">
    <location>
        <begin position="427"/>
        <end position="502"/>
    </location>
</feature>
<dbReference type="InterPro" id="IPR042099">
    <property type="entry name" value="ANL_N_sf"/>
</dbReference>
<dbReference type="InterPro" id="IPR045851">
    <property type="entry name" value="AMP-bd_C_sf"/>
</dbReference>
<proteinExistence type="predicted"/>
<dbReference type="InterPro" id="IPR000873">
    <property type="entry name" value="AMP-dep_synth/lig_dom"/>
</dbReference>
<dbReference type="Pfam" id="PF00501">
    <property type="entry name" value="AMP-binding"/>
    <property type="match status" value="1"/>
</dbReference>
<name>A0A2T0Q136_9ACTN</name>
<evidence type="ECO:0000259" key="1">
    <source>
        <dbReference type="Pfam" id="PF00501"/>
    </source>
</evidence>
<dbReference type="InterPro" id="IPR050237">
    <property type="entry name" value="ATP-dep_AMP-bd_enzyme"/>
</dbReference>
<feature type="domain" description="AMP-dependent synthetase/ligase" evidence="1">
    <location>
        <begin position="8"/>
        <end position="377"/>
    </location>
</feature>
<evidence type="ECO:0000259" key="2">
    <source>
        <dbReference type="Pfam" id="PF13193"/>
    </source>
</evidence>
<dbReference type="RefSeq" id="WP_106249479.1">
    <property type="nucleotide sequence ID" value="NZ_PVZC01000006.1"/>
</dbReference>
<dbReference type="Proteomes" id="UP000237846">
    <property type="component" value="Unassembled WGS sequence"/>
</dbReference>
<dbReference type="CDD" id="cd05936">
    <property type="entry name" value="FC-FACS_FadD_like"/>
    <property type="match status" value="1"/>
</dbReference>
<evidence type="ECO:0000313" key="3">
    <source>
        <dbReference type="EMBL" id="PRX97393.1"/>
    </source>
</evidence>
<dbReference type="PROSITE" id="PS00455">
    <property type="entry name" value="AMP_BINDING"/>
    <property type="match status" value="1"/>
</dbReference>
<comment type="caution">
    <text evidence="3">The sequence shown here is derived from an EMBL/GenBank/DDBJ whole genome shotgun (WGS) entry which is preliminary data.</text>
</comment>
<protein>
    <submittedName>
        <fullName evidence="3">Long-chain acyl-CoA synthetase</fullName>
    </submittedName>
</protein>
<dbReference type="PANTHER" id="PTHR43767:SF12">
    <property type="entry name" value="AMP-DEPENDENT SYNTHETASE AND LIGASE"/>
    <property type="match status" value="1"/>
</dbReference>
<evidence type="ECO:0000313" key="4">
    <source>
        <dbReference type="Proteomes" id="UP000237846"/>
    </source>
</evidence>
<dbReference type="PANTHER" id="PTHR43767">
    <property type="entry name" value="LONG-CHAIN-FATTY-ACID--COA LIGASE"/>
    <property type="match status" value="1"/>
</dbReference>
<dbReference type="OrthoDB" id="4363623at2"/>
<gene>
    <name evidence="3" type="ORF">CLV72_106432</name>
</gene>
<accession>A0A2T0Q136</accession>
<organism evidence="3 4">
    <name type="scientific">Allonocardiopsis opalescens</name>
    <dbReference type="NCBI Taxonomy" id="1144618"/>
    <lineage>
        <taxon>Bacteria</taxon>
        <taxon>Bacillati</taxon>
        <taxon>Actinomycetota</taxon>
        <taxon>Actinomycetes</taxon>
        <taxon>Streptosporangiales</taxon>
        <taxon>Allonocardiopsis</taxon>
    </lineage>
</organism>
<dbReference type="Gene3D" id="3.40.50.12780">
    <property type="entry name" value="N-terminal domain of ligase-like"/>
    <property type="match status" value="1"/>
</dbReference>
<dbReference type="InterPro" id="IPR020845">
    <property type="entry name" value="AMP-binding_CS"/>
</dbReference>
<dbReference type="Gene3D" id="3.30.300.30">
    <property type="match status" value="1"/>
</dbReference>
<dbReference type="SUPFAM" id="SSF56801">
    <property type="entry name" value="Acetyl-CoA synthetase-like"/>
    <property type="match status" value="1"/>
</dbReference>
<dbReference type="GO" id="GO:0016877">
    <property type="term" value="F:ligase activity, forming carbon-sulfur bonds"/>
    <property type="evidence" value="ECO:0007669"/>
    <property type="project" value="UniProtKB-ARBA"/>
</dbReference>
<dbReference type="Pfam" id="PF13193">
    <property type="entry name" value="AMP-binding_C"/>
    <property type="match status" value="1"/>
</dbReference>
<dbReference type="AlphaFoldDB" id="A0A2T0Q136"/>
<dbReference type="EMBL" id="PVZC01000006">
    <property type="protein sequence ID" value="PRX97393.1"/>
    <property type="molecule type" value="Genomic_DNA"/>
</dbReference>